<dbReference type="RefSeq" id="XP_014668391.1">
    <property type="nucleotide sequence ID" value="XM_014812905.1"/>
</dbReference>
<feature type="chain" id="PRO_5045022207" evidence="2">
    <location>
        <begin position="22"/>
        <end position="214"/>
    </location>
</feature>
<feature type="region of interest" description="Disordered" evidence="1">
    <location>
        <begin position="115"/>
        <end position="145"/>
    </location>
</feature>
<dbReference type="Proteomes" id="UP000695022">
    <property type="component" value="Unplaced"/>
</dbReference>
<dbReference type="Pfam" id="PF04736">
    <property type="entry name" value="Eclosion"/>
    <property type="match status" value="1"/>
</dbReference>
<evidence type="ECO:0000313" key="5">
    <source>
        <dbReference type="RefSeq" id="XP_014668391.1"/>
    </source>
</evidence>
<evidence type="ECO:0000313" key="4">
    <source>
        <dbReference type="RefSeq" id="XP_014668380.1"/>
    </source>
</evidence>
<dbReference type="RefSeq" id="XP_014668380.1">
    <property type="nucleotide sequence ID" value="XM_014812894.1"/>
</dbReference>
<name>A0ABM1E859_PRICU</name>
<evidence type="ECO:0000256" key="2">
    <source>
        <dbReference type="SAM" id="SignalP"/>
    </source>
</evidence>
<accession>A0ABM1E859</accession>
<evidence type="ECO:0000256" key="1">
    <source>
        <dbReference type="SAM" id="MobiDB-lite"/>
    </source>
</evidence>
<dbReference type="InterPro" id="IPR006825">
    <property type="entry name" value="Eclosion"/>
</dbReference>
<sequence>MNRAGGTAVLLLAFCTVGVYCHFPLMDCIEECFLCPVNVARGRDHMQMCANWCILTAGKSAGSGCQEMQHNWGINNENVIPPLELNALKNDISPSASREKRSNVLRSVLRGVRRRRQAAETKSETEREFAPLVPQQESTPKVTSNTVAGRSTHIVQRSRRADMYVVCLGQCVQCVLLYGYGTYDGKSCANACVLSGGASADPNCENSAFYIRFR</sequence>
<reference evidence="4 5" key="1">
    <citation type="submission" date="2025-05" db="UniProtKB">
        <authorList>
            <consortium name="RefSeq"/>
        </authorList>
    </citation>
    <scope>IDENTIFICATION</scope>
</reference>
<evidence type="ECO:0000313" key="3">
    <source>
        <dbReference type="Proteomes" id="UP000695022"/>
    </source>
</evidence>
<feature type="compositionally biased region" description="Polar residues" evidence="1">
    <location>
        <begin position="135"/>
        <end position="145"/>
    </location>
</feature>
<keyword evidence="3" id="KW-1185">Reference proteome</keyword>
<dbReference type="GeneID" id="106809716"/>
<gene>
    <name evidence="4 5" type="primary">LOC106809716</name>
</gene>
<keyword evidence="2" id="KW-0732">Signal</keyword>
<organism evidence="3 4">
    <name type="scientific">Priapulus caudatus</name>
    <name type="common">Priapulid worm</name>
    <dbReference type="NCBI Taxonomy" id="37621"/>
    <lineage>
        <taxon>Eukaryota</taxon>
        <taxon>Metazoa</taxon>
        <taxon>Ecdysozoa</taxon>
        <taxon>Scalidophora</taxon>
        <taxon>Priapulida</taxon>
        <taxon>Priapulimorpha</taxon>
        <taxon>Priapulimorphida</taxon>
        <taxon>Priapulidae</taxon>
        <taxon>Priapulus</taxon>
    </lineage>
</organism>
<feature type="compositionally biased region" description="Basic and acidic residues" evidence="1">
    <location>
        <begin position="117"/>
        <end position="129"/>
    </location>
</feature>
<protein>
    <submittedName>
        <fullName evidence="4 5">Uncharacterized protein LOC106809716</fullName>
    </submittedName>
</protein>
<feature type="signal peptide" evidence="2">
    <location>
        <begin position="1"/>
        <end position="21"/>
    </location>
</feature>
<proteinExistence type="predicted"/>